<evidence type="ECO:0000256" key="8">
    <source>
        <dbReference type="ARBA" id="ARBA00023136"/>
    </source>
</evidence>
<dbReference type="GO" id="GO:0034040">
    <property type="term" value="F:ATPase-coupled lipid transmembrane transporter activity"/>
    <property type="evidence" value="ECO:0007669"/>
    <property type="project" value="TreeGrafter"/>
</dbReference>
<evidence type="ECO:0000256" key="9">
    <source>
        <dbReference type="SAM" id="MobiDB-lite"/>
    </source>
</evidence>
<gene>
    <name evidence="13" type="ORF">H9968_00350</name>
</gene>
<dbReference type="GO" id="GO:0005524">
    <property type="term" value="F:ATP binding"/>
    <property type="evidence" value="ECO:0007669"/>
    <property type="project" value="UniProtKB-KW"/>
</dbReference>
<dbReference type="InterPro" id="IPR036640">
    <property type="entry name" value="ABC1_TM_sf"/>
</dbReference>
<evidence type="ECO:0000313" key="13">
    <source>
        <dbReference type="EMBL" id="HIZ38366.1"/>
    </source>
</evidence>
<dbReference type="InterPro" id="IPR039421">
    <property type="entry name" value="Type_1_exporter"/>
</dbReference>
<keyword evidence="7 10" id="KW-1133">Transmembrane helix</keyword>
<name>A0A9D2EJN9_9FIRM</name>
<feature type="transmembrane region" description="Helical" evidence="10">
    <location>
        <begin position="21"/>
        <end position="47"/>
    </location>
</feature>
<feature type="transmembrane region" description="Helical" evidence="10">
    <location>
        <begin position="59"/>
        <end position="80"/>
    </location>
</feature>
<dbReference type="PROSITE" id="PS50929">
    <property type="entry name" value="ABC_TM1F"/>
    <property type="match status" value="1"/>
</dbReference>
<dbReference type="SUPFAM" id="SSF90123">
    <property type="entry name" value="ABC transporter transmembrane region"/>
    <property type="match status" value="1"/>
</dbReference>
<dbReference type="Pfam" id="PF00664">
    <property type="entry name" value="ABC_membrane"/>
    <property type="match status" value="1"/>
</dbReference>
<evidence type="ECO:0000256" key="7">
    <source>
        <dbReference type="ARBA" id="ARBA00022989"/>
    </source>
</evidence>
<dbReference type="SMART" id="SM00382">
    <property type="entry name" value="AAA"/>
    <property type="match status" value="1"/>
</dbReference>
<dbReference type="Gene3D" id="3.40.50.300">
    <property type="entry name" value="P-loop containing nucleotide triphosphate hydrolases"/>
    <property type="match status" value="1"/>
</dbReference>
<dbReference type="SUPFAM" id="SSF52540">
    <property type="entry name" value="P-loop containing nucleoside triphosphate hydrolases"/>
    <property type="match status" value="1"/>
</dbReference>
<evidence type="ECO:0000256" key="2">
    <source>
        <dbReference type="ARBA" id="ARBA00022448"/>
    </source>
</evidence>
<evidence type="ECO:0000259" key="11">
    <source>
        <dbReference type="PROSITE" id="PS50893"/>
    </source>
</evidence>
<dbReference type="AlphaFoldDB" id="A0A9D2EJN9"/>
<feature type="transmembrane region" description="Helical" evidence="10">
    <location>
        <begin position="137"/>
        <end position="157"/>
    </location>
</feature>
<keyword evidence="6 13" id="KW-0067">ATP-binding</keyword>
<evidence type="ECO:0000256" key="6">
    <source>
        <dbReference type="ARBA" id="ARBA00022840"/>
    </source>
</evidence>
<proteinExistence type="predicted"/>
<dbReference type="GO" id="GO:0140359">
    <property type="term" value="F:ABC-type transporter activity"/>
    <property type="evidence" value="ECO:0007669"/>
    <property type="project" value="InterPro"/>
</dbReference>
<dbReference type="Proteomes" id="UP000824049">
    <property type="component" value="Unassembled WGS sequence"/>
</dbReference>
<keyword evidence="4 10" id="KW-0812">Transmembrane</keyword>
<dbReference type="InterPro" id="IPR017871">
    <property type="entry name" value="ABC_transporter-like_CS"/>
</dbReference>
<evidence type="ECO:0000256" key="1">
    <source>
        <dbReference type="ARBA" id="ARBA00004651"/>
    </source>
</evidence>
<keyword evidence="5" id="KW-0547">Nucleotide-binding</keyword>
<evidence type="ECO:0000256" key="10">
    <source>
        <dbReference type="SAM" id="Phobius"/>
    </source>
</evidence>
<comment type="subcellular location">
    <subcellularLocation>
        <location evidence="1">Cell membrane</location>
        <topology evidence="1">Multi-pass membrane protein</topology>
    </subcellularLocation>
</comment>
<feature type="transmembrane region" description="Helical" evidence="10">
    <location>
        <begin position="252"/>
        <end position="272"/>
    </location>
</feature>
<dbReference type="InterPro" id="IPR003439">
    <property type="entry name" value="ABC_transporter-like_ATP-bd"/>
</dbReference>
<keyword evidence="8 10" id="KW-0472">Membrane</keyword>
<feature type="transmembrane region" description="Helical" evidence="10">
    <location>
        <begin position="278"/>
        <end position="300"/>
    </location>
</feature>
<evidence type="ECO:0000256" key="5">
    <source>
        <dbReference type="ARBA" id="ARBA00022741"/>
    </source>
</evidence>
<accession>A0A9D2EJN9</accession>
<dbReference type="PROSITE" id="PS50893">
    <property type="entry name" value="ABC_TRANSPORTER_2"/>
    <property type="match status" value="1"/>
</dbReference>
<keyword evidence="2" id="KW-0813">Transport</keyword>
<dbReference type="PANTHER" id="PTHR24221:SF397">
    <property type="entry name" value="ABC TRANSPORTER, ATP-BINDING TRANSMEMBRANE PROTEIN"/>
    <property type="match status" value="1"/>
</dbReference>
<feature type="region of interest" description="Disordered" evidence="9">
    <location>
        <begin position="579"/>
        <end position="603"/>
    </location>
</feature>
<feature type="compositionally biased region" description="Basic and acidic residues" evidence="9">
    <location>
        <begin position="594"/>
        <end position="603"/>
    </location>
</feature>
<reference evidence="13" key="1">
    <citation type="journal article" date="2021" name="PeerJ">
        <title>Extensive microbial diversity within the chicken gut microbiome revealed by metagenomics and culture.</title>
        <authorList>
            <person name="Gilroy R."/>
            <person name="Ravi A."/>
            <person name="Getino M."/>
            <person name="Pursley I."/>
            <person name="Horton D.L."/>
            <person name="Alikhan N.F."/>
            <person name="Baker D."/>
            <person name="Gharbi K."/>
            <person name="Hall N."/>
            <person name="Watson M."/>
            <person name="Adriaenssens E.M."/>
            <person name="Foster-Nyarko E."/>
            <person name="Jarju S."/>
            <person name="Secka A."/>
            <person name="Antonio M."/>
            <person name="Oren A."/>
            <person name="Chaudhuri R.R."/>
            <person name="La Ragione R."/>
            <person name="Hildebrand F."/>
            <person name="Pallen M.J."/>
        </authorList>
    </citation>
    <scope>NUCLEOTIDE SEQUENCE</scope>
    <source>
        <strain evidence="13">CHK179-28034</strain>
    </source>
</reference>
<dbReference type="GO" id="GO:0005886">
    <property type="term" value="C:plasma membrane"/>
    <property type="evidence" value="ECO:0007669"/>
    <property type="project" value="UniProtKB-SubCell"/>
</dbReference>
<dbReference type="GO" id="GO:0016887">
    <property type="term" value="F:ATP hydrolysis activity"/>
    <property type="evidence" value="ECO:0007669"/>
    <property type="project" value="InterPro"/>
</dbReference>
<dbReference type="InterPro" id="IPR011527">
    <property type="entry name" value="ABC1_TM_dom"/>
</dbReference>
<keyword evidence="3" id="KW-1003">Cell membrane</keyword>
<feature type="domain" description="ABC transporter" evidence="11">
    <location>
        <begin position="336"/>
        <end position="570"/>
    </location>
</feature>
<dbReference type="InterPro" id="IPR003593">
    <property type="entry name" value="AAA+_ATPase"/>
</dbReference>
<evidence type="ECO:0000313" key="14">
    <source>
        <dbReference type="Proteomes" id="UP000824049"/>
    </source>
</evidence>
<feature type="transmembrane region" description="Helical" evidence="10">
    <location>
        <begin position="163"/>
        <end position="184"/>
    </location>
</feature>
<dbReference type="InterPro" id="IPR027417">
    <property type="entry name" value="P-loop_NTPase"/>
</dbReference>
<dbReference type="PANTHER" id="PTHR24221">
    <property type="entry name" value="ATP-BINDING CASSETTE SUB-FAMILY B"/>
    <property type="match status" value="1"/>
</dbReference>
<dbReference type="FunFam" id="3.40.50.300:FF:000221">
    <property type="entry name" value="Multidrug ABC transporter ATP-binding protein"/>
    <property type="match status" value="1"/>
</dbReference>
<sequence length="603" mass="66003">MQSKSPMLRLWELGENEHGGLIRAIILAAAGVLLGMLPYFAAAQMIIALLGGNRDWNFYVRWGVIALAGYLMRTLLYNLALSMSHHATFSILKNIRERVLEKLPKMPLGTILDTSSGKIKQIIVDQVESMETPLAHLLPEMTSNIFGPVCIFIYLFILDWRMALLSLVSIPVGMAFMMMVMAGYGKQYEGSVRTTQTMNSAIVEYIGGIEVIKAFNQGNSSYAKFTDKIMANAAYFYNWMKSCQFPVSLSKGVAPTTMITILPVGWLLYQSGSLPVEIFITTVVLSLGIAGPLLAAINFVDSLARVGTIIGSVDEILNGEEQEHGTENVRLDNRDIVVDHVSFGYHEDKEILHDVSLRIPEGTMTAFVGPSGGGKSTITRLIAGFWDVKKGRITMGGHDLREIPLIELYDQIAFVSQDNYLFDDTIRENIRMGNVRAADGEVEEVAKRAGCDGFIRQLENGYDTRVGEGGAHLSGGERQRISIARALLKNAPIVIFDEATAYIDPENEALIQKAVAELVQGKTVIVIAHRLSTIIDADQIIVVKDGRIEAGGTHEELLSGCALYRSMWQAHLGVKDDGTDADIRPATDGNAARGEGKDGGKVC</sequence>
<feature type="domain" description="ABC transmembrane type-1" evidence="12">
    <location>
        <begin position="24"/>
        <end position="305"/>
    </location>
</feature>
<evidence type="ECO:0000256" key="4">
    <source>
        <dbReference type="ARBA" id="ARBA00022692"/>
    </source>
</evidence>
<dbReference type="PROSITE" id="PS00211">
    <property type="entry name" value="ABC_TRANSPORTER_1"/>
    <property type="match status" value="1"/>
</dbReference>
<evidence type="ECO:0000256" key="3">
    <source>
        <dbReference type="ARBA" id="ARBA00022475"/>
    </source>
</evidence>
<dbReference type="Pfam" id="PF00005">
    <property type="entry name" value="ABC_tran"/>
    <property type="match status" value="1"/>
</dbReference>
<protein>
    <submittedName>
        <fullName evidence="13">ABC transporter ATP-binding protein/permease</fullName>
    </submittedName>
</protein>
<reference evidence="13" key="2">
    <citation type="submission" date="2021-04" db="EMBL/GenBank/DDBJ databases">
        <authorList>
            <person name="Gilroy R."/>
        </authorList>
    </citation>
    <scope>NUCLEOTIDE SEQUENCE</scope>
    <source>
        <strain evidence="13">CHK179-28034</strain>
    </source>
</reference>
<dbReference type="Gene3D" id="1.20.1560.10">
    <property type="entry name" value="ABC transporter type 1, transmembrane domain"/>
    <property type="match status" value="1"/>
</dbReference>
<organism evidence="13 14">
    <name type="scientific">Candidatus Anaerobutyricum stercoris</name>
    <dbReference type="NCBI Taxonomy" id="2838457"/>
    <lineage>
        <taxon>Bacteria</taxon>
        <taxon>Bacillati</taxon>
        <taxon>Bacillota</taxon>
        <taxon>Clostridia</taxon>
        <taxon>Lachnospirales</taxon>
        <taxon>Lachnospiraceae</taxon>
        <taxon>Anaerobutyricum</taxon>
    </lineage>
</organism>
<evidence type="ECO:0000259" key="12">
    <source>
        <dbReference type="PROSITE" id="PS50929"/>
    </source>
</evidence>
<comment type="caution">
    <text evidence="13">The sequence shown here is derived from an EMBL/GenBank/DDBJ whole genome shotgun (WGS) entry which is preliminary data.</text>
</comment>
<dbReference type="EMBL" id="DXBR01000005">
    <property type="protein sequence ID" value="HIZ38366.1"/>
    <property type="molecule type" value="Genomic_DNA"/>
</dbReference>